<feature type="domain" description="Amidohydrolase-related" evidence="1">
    <location>
        <begin position="370"/>
        <end position="462"/>
    </location>
</feature>
<dbReference type="RefSeq" id="WP_119454093.1">
    <property type="nucleotide sequence ID" value="NZ_QWGA01000007.1"/>
</dbReference>
<proteinExistence type="predicted"/>
<name>A0A399RG95_9PROT</name>
<comment type="caution">
    <text evidence="2">The sequence shown here is derived from an EMBL/GenBank/DDBJ whole genome shotgun (WGS) entry which is preliminary data.</text>
</comment>
<dbReference type="GO" id="GO:0016810">
    <property type="term" value="F:hydrolase activity, acting on carbon-nitrogen (but not peptide) bonds"/>
    <property type="evidence" value="ECO:0007669"/>
    <property type="project" value="InterPro"/>
</dbReference>
<keyword evidence="3" id="KW-1185">Reference proteome</keyword>
<dbReference type="SUPFAM" id="SSF51556">
    <property type="entry name" value="Metallo-dependent hydrolases"/>
    <property type="match status" value="1"/>
</dbReference>
<dbReference type="Proteomes" id="UP000265845">
    <property type="component" value="Unassembled WGS sequence"/>
</dbReference>
<dbReference type="AlphaFoldDB" id="A0A399RG95"/>
<dbReference type="Gene3D" id="3.20.20.140">
    <property type="entry name" value="Metal-dependent hydrolases"/>
    <property type="match status" value="2"/>
</dbReference>
<reference evidence="2 3" key="1">
    <citation type="submission" date="2018-08" db="EMBL/GenBank/DDBJ databases">
        <title>Henriciella mobilis sp. nov., isolated from seawater.</title>
        <authorList>
            <person name="Cheng H."/>
            <person name="Wu Y.-H."/>
            <person name="Xu X.-W."/>
            <person name="Guo L.-L."/>
        </authorList>
    </citation>
    <scope>NUCLEOTIDE SEQUENCE [LARGE SCALE GENOMIC DNA]</scope>
    <source>
        <strain evidence="2 3">CCUG67844</strain>
    </source>
</reference>
<dbReference type="OrthoDB" id="9765769at2"/>
<protein>
    <recommendedName>
        <fullName evidence="1">Amidohydrolase-related domain-containing protein</fullName>
    </recommendedName>
</protein>
<sequence>MFKPLLSGTAIGALMLVGCQTNSAPGTAELYYGFSHVDPVSEQIIEDTWVIVDGASITATGAGDLPDRAFAQTHDMSGLYALPGMIDSHAHITSGPHETKFVDGAPLVTIESRDDITEFNARMALAFGITTVRNPGGGTLANQAYDQKIASGEWIGPEAFHAGSVIQPPPMGGAAFAYPTTDAEWDAEAQRQADAGMDYFKLYVSLTEEELAKGVAAAERAGLKPIAHLHMVSWTDAAALGLHGIEHALPTSPDLLEPGAREEYVAGFGPNSKYMYEWFELADYDGPLFQELVDTLVENQTVLNFNFIVNHLVYNADDPDLIPAAWEPFIHPEILTGFREFTTASVYGWTPEDFKRARAAFPRVLEFGKRLYDAGLPIMIGTDASGGLPYYAMEAGFYTEAGLPVWDVLKMATSSTAQHLGIADRTGRIEPGLEADIVFLSANPVEDISAIGSVHTVINNGDAYTFEQLTSSWDDAPAGE</sequence>
<dbReference type="InterPro" id="IPR032466">
    <property type="entry name" value="Metal_Hydrolase"/>
</dbReference>
<accession>A0A399RG95</accession>
<dbReference type="Gene3D" id="2.30.40.10">
    <property type="entry name" value="Urease, subunit C, domain 1"/>
    <property type="match status" value="1"/>
</dbReference>
<dbReference type="PROSITE" id="PS51257">
    <property type="entry name" value="PROKAR_LIPOPROTEIN"/>
    <property type="match status" value="1"/>
</dbReference>
<organism evidence="2 3">
    <name type="scientific">Henriciella algicola</name>
    <dbReference type="NCBI Taxonomy" id="1608422"/>
    <lineage>
        <taxon>Bacteria</taxon>
        <taxon>Pseudomonadati</taxon>
        <taxon>Pseudomonadota</taxon>
        <taxon>Alphaproteobacteria</taxon>
        <taxon>Hyphomonadales</taxon>
        <taxon>Hyphomonadaceae</taxon>
        <taxon>Henriciella</taxon>
    </lineage>
</organism>
<evidence type="ECO:0000313" key="3">
    <source>
        <dbReference type="Proteomes" id="UP000265845"/>
    </source>
</evidence>
<dbReference type="InterPro" id="IPR011059">
    <property type="entry name" value="Metal-dep_hydrolase_composite"/>
</dbReference>
<dbReference type="PANTHER" id="PTHR43135:SF3">
    <property type="entry name" value="ALPHA-D-RIBOSE 1-METHYLPHOSPHONATE 5-TRIPHOSPHATE DIPHOSPHATASE"/>
    <property type="match status" value="1"/>
</dbReference>
<dbReference type="InterPro" id="IPR006680">
    <property type="entry name" value="Amidohydro-rel"/>
</dbReference>
<evidence type="ECO:0000259" key="1">
    <source>
        <dbReference type="Pfam" id="PF01979"/>
    </source>
</evidence>
<evidence type="ECO:0000313" key="2">
    <source>
        <dbReference type="EMBL" id="RIJ28669.1"/>
    </source>
</evidence>
<dbReference type="InterPro" id="IPR051781">
    <property type="entry name" value="Metallo-dep_Hydrolase"/>
</dbReference>
<dbReference type="EMBL" id="QWGA01000007">
    <property type="protein sequence ID" value="RIJ28669.1"/>
    <property type="molecule type" value="Genomic_DNA"/>
</dbReference>
<dbReference type="PANTHER" id="PTHR43135">
    <property type="entry name" value="ALPHA-D-RIBOSE 1-METHYLPHOSPHONATE 5-TRIPHOSPHATE DIPHOSPHATASE"/>
    <property type="match status" value="1"/>
</dbReference>
<dbReference type="SUPFAM" id="SSF51338">
    <property type="entry name" value="Composite domain of metallo-dependent hydrolases"/>
    <property type="match status" value="2"/>
</dbReference>
<gene>
    <name evidence="2" type="ORF">D1222_09800</name>
</gene>
<dbReference type="Pfam" id="PF01979">
    <property type="entry name" value="Amidohydro_1"/>
    <property type="match status" value="1"/>
</dbReference>